<keyword evidence="2" id="KW-0808">Transferase</keyword>
<dbReference type="SUPFAM" id="SSF53335">
    <property type="entry name" value="S-adenosyl-L-methionine-dependent methyltransferases"/>
    <property type="match status" value="1"/>
</dbReference>
<dbReference type="Pfam" id="PF13649">
    <property type="entry name" value="Methyltransf_25"/>
    <property type="match status" value="1"/>
</dbReference>
<proteinExistence type="predicted"/>
<feature type="domain" description="Methyltransferase" evidence="1">
    <location>
        <begin position="244"/>
        <end position="350"/>
    </location>
</feature>
<accession>A0A553K5R3</accession>
<dbReference type="OrthoDB" id="609840at2"/>
<protein>
    <submittedName>
        <fullName evidence="2">Methyltransferase domain-containing protein</fullName>
    </submittedName>
</protein>
<keyword evidence="3" id="KW-1185">Reference proteome</keyword>
<dbReference type="Gene3D" id="3.40.50.150">
    <property type="entry name" value="Vaccinia Virus protein VP39"/>
    <property type="match status" value="1"/>
</dbReference>
<dbReference type="CDD" id="cd02440">
    <property type="entry name" value="AdoMet_MTases"/>
    <property type="match status" value="1"/>
</dbReference>
<dbReference type="AlphaFoldDB" id="A0A553K5R3"/>
<organism evidence="2 3">
    <name type="scientific">Tessaracoccus rhinocerotis</name>
    <dbReference type="NCBI Taxonomy" id="1689449"/>
    <lineage>
        <taxon>Bacteria</taxon>
        <taxon>Bacillati</taxon>
        <taxon>Actinomycetota</taxon>
        <taxon>Actinomycetes</taxon>
        <taxon>Propionibacteriales</taxon>
        <taxon>Propionibacteriaceae</taxon>
        <taxon>Tessaracoccus</taxon>
    </lineage>
</organism>
<gene>
    <name evidence="2" type="ORF">FOJ82_03955</name>
</gene>
<dbReference type="GO" id="GO:0032259">
    <property type="term" value="P:methylation"/>
    <property type="evidence" value="ECO:0007669"/>
    <property type="project" value="UniProtKB-KW"/>
</dbReference>
<comment type="caution">
    <text evidence="2">The sequence shown here is derived from an EMBL/GenBank/DDBJ whole genome shotgun (WGS) entry which is preliminary data.</text>
</comment>
<keyword evidence="2" id="KW-0489">Methyltransferase</keyword>
<dbReference type="Proteomes" id="UP000317638">
    <property type="component" value="Unassembled WGS sequence"/>
</dbReference>
<dbReference type="InterPro" id="IPR041698">
    <property type="entry name" value="Methyltransf_25"/>
</dbReference>
<reference evidence="2 3" key="1">
    <citation type="submission" date="2019-07" db="EMBL/GenBank/DDBJ databases">
        <authorList>
            <person name="Zhou L.-Y."/>
        </authorList>
    </citation>
    <scope>NUCLEOTIDE SEQUENCE [LARGE SCALE GENOMIC DNA]</scope>
    <source>
        <strain evidence="2 3">YIM 101269</strain>
    </source>
</reference>
<dbReference type="EMBL" id="VKKG01000001">
    <property type="protein sequence ID" value="TRY20031.1"/>
    <property type="molecule type" value="Genomic_DNA"/>
</dbReference>
<evidence type="ECO:0000313" key="2">
    <source>
        <dbReference type="EMBL" id="TRY20031.1"/>
    </source>
</evidence>
<dbReference type="GO" id="GO:0008168">
    <property type="term" value="F:methyltransferase activity"/>
    <property type="evidence" value="ECO:0007669"/>
    <property type="project" value="UniProtKB-KW"/>
</dbReference>
<evidence type="ECO:0000313" key="3">
    <source>
        <dbReference type="Proteomes" id="UP000317638"/>
    </source>
</evidence>
<name>A0A553K5R3_9ACTN</name>
<dbReference type="InterPro" id="IPR029063">
    <property type="entry name" value="SAM-dependent_MTases_sf"/>
</dbReference>
<sequence length="516" mass="57907">MVMGALADECATIRPVRYILFPGRHHLVTRFQVAHLRDLLARHPGAELVWAITSADHGGTQRNPVPGSRRLGMLEAVAAVEHLPSLTFRIGNRSPKPDFAHYVVESIRTQSGGRVTMTPTNTVVACSTPAVIAGYEALGYGIDTVELGTRQLRPWDVVEAIVAAGPAWRDDEAITAAMDPTSRQHYLRYGLAEHVQQIHADPLIDSDDGDITDTRDYATYRAAFEDNAWRKVSEFAHAVRPGRIVDVGCATGQTIKLLAERPDLFESDFYGVEVARPLYEICRQRQSNGEFGDANVFFHQRNILTTQLFERDSVDTVITMALTHEVWSYLGPEALAEFIRHTFEMLRPGGVWINYDVVGPDDPDREVLVRFTTDDGADAGELAELSSRARFERFAQDFRAEEGERISHQVVHVDGVEHVRLTRRALYEFLAKKDYVDSWLSEAHEAFCFYSPQDWVQVLEAAGFRCTDDTRGVRNPWLLENRFAPAAQVFTVGEDGALVPEEWSWTNVLLVAEKPA</sequence>
<evidence type="ECO:0000259" key="1">
    <source>
        <dbReference type="Pfam" id="PF13649"/>
    </source>
</evidence>